<reference evidence="1" key="1">
    <citation type="submission" date="2021-08" db="EMBL/GenBank/DDBJ databases">
        <title>The first chromosome-level gecko genome reveals the dynamic sex chromosomes of Neotropical dwarf geckos (Sphaerodactylidae: Sphaerodactylus).</title>
        <authorList>
            <person name="Pinto B.J."/>
            <person name="Keating S.E."/>
            <person name="Gamble T."/>
        </authorList>
    </citation>
    <scope>NUCLEOTIDE SEQUENCE</scope>
    <source>
        <strain evidence="1">TG3544</strain>
    </source>
</reference>
<dbReference type="EMBL" id="CM037614">
    <property type="protein sequence ID" value="KAH8016675.1"/>
    <property type="molecule type" value="Genomic_DNA"/>
</dbReference>
<comment type="caution">
    <text evidence="1">The sequence shown here is derived from an EMBL/GenBank/DDBJ whole genome shotgun (WGS) entry which is preliminary data.</text>
</comment>
<keyword evidence="2" id="KW-1185">Reference proteome</keyword>
<accession>A0ACB8GB09</accession>
<dbReference type="Proteomes" id="UP000827872">
    <property type="component" value="Linkage Group LG01"/>
</dbReference>
<sequence length="1493" mass="169869">MAEGFGGGERVPLPSGGPGQVWCLKRAGMSGEWLLLEAGGEVTIGRGAGVTYQLMSRSCPLMISRNHCVFRQNSDGQWTVTDNKSLNGVWLNFERIDPSKAYLLQEGDFVQLGVPLKHKETAEYEYTLIKDEWMKVSPFLALKNDQLTEKMKDTRTKRKISVEEVDIPGAEGPSNSRSKRDRLSSDADSLGKSETISTELSKPSTENVDVVLLPPRLHKKEKKKNHCSIVQVGSAASPLSKDPKALNLAHSQSGLEEIMKTLVEMTKLKAKMQEKQTAVLNVRQNNMNCTPEDMQVLQRELQDLQDQIYNEQEQQQQRVEQLEKTFYEELEGAEEPGEEKLKEQLAQVLVQHHALMGELSRSRKNFEEIIKAKDRELKETKEEKEKAKAQKEEALSHMNDVLENELQCTICSEHFIEAVTLNCAHSFCSYCVREWMKRKMECPICRRSIISQTRSLVLDNCIDRMVENLDNETKQRRLALIKERKAQKIVEVIFVWNGKAAEKKVALEDAALESESSSLTSFSDSESSRDTSTLDSETSSLTSVNSILSLSSYEIVNKLLEHVHKFQNSGQHVLEIIYVGRFWLTESRALPFCFCRPVAQPLCFPPNMKRREEPEYCSPQKRQKKRIEELGLTLSSTSDDETQLSNHAAQESSTTSSSESDSESNERQPGIGNKLGADSLVESTSARYLMYSSVSQKLMAKMGFREGDGLGKYNQGRQDIVEASQQKGRRGLGLTLKGFDGKLTVNWKDEPETSAYEQVDWFPECTTEIPDAEEMKDWMTIGKKKLVIEDETEFCGEELLHSVLQCKSVFDELDGEEMRRARTRSNPYEMIRGAFFLNRAAMKMANIDYVFDYMFTNPKDSQGRPLIKEHGAELLYFADVCAGPGGFSEYVLWRKKWHAKGFGMTLKGPHDFKLEDFYAASRELFEPYYGEGGIEGDGDITRPENITAFQNFVLDNTDRKGVHFLMADGGFSVEGQENIQEILSKQLTLCQFLTGLSVIRTGGHFVCKTFDLFTPFSAGLVYLLYCCFERVSICKPVTSRPANSERYVVCKGLKSGIEEVKEYLFAVNMKINQLRKSDQDVNLVVPLEVIKGDHEFYDFMVQSNERYCKAQIKALAKIRAFVQDTTLSEPQQAETRKECLRLWGIPDQARVAPSSSDLKAKFFELIQGADIEVFSYKPTPLNSKTLEKLRSVLDYRCMVSGSEQKFLLGLGKSQIYTWGGRPSDRWTKLDLKTELPRDTLLSVEIVHELKGEGKAQRKISAIHILDALVLNGSDVRQQHFNQRIQLAEKFVKAVSKPSRPDMNPIRVKEVYRLEDMEKIFLRLEMKIIKSSGGIPRLSYTGRDDRHFVPTGLYIVRTVSDPWTMAISKNCNRKFFYNKSTLTSTYELPPESVSPFQADSDFQWEESRYMHTSELGYKSATVLTMAQQRHNRSVKDIPYQQLLLIGGSRSICYFNRLFWEWGDGVKVHDSQKSEDPETLSKEAVLSFIRLHSPL</sequence>
<gene>
    <name evidence="1" type="ORF">K3G42_021647</name>
</gene>
<organism evidence="1 2">
    <name type="scientific">Sphaerodactylus townsendi</name>
    <dbReference type="NCBI Taxonomy" id="933632"/>
    <lineage>
        <taxon>Eukaryota</taxon>
        <taxon>Metazoa</taxon>
        <taxon>Chordata</taxon>
        <taxon>Craniata</taxon>
        <taxon>Vertebrata</taxon>
        <taxon>Euteleostomi</taxon>
        <taxon>Lepidosauria</taxon>
        <taxon>Squamata</taxon>
        <taxon>Bifurcata</taxon>
        <taxon>Gekkota</taxon>
        <taxon>Sphaerodactylidae</taxon>
        <taxon>Sphaerodactylus</taxon>
    </lineage>
</organism>
<protein>
    <submittedName>
        <fullName evidence="1">Uncharacterized protein</fullName>
    </submittedName>
</protein>
<evidence type="ECO:0000313" key="2">
    <source>
        <dbReference type="Proteomes" id="UP000827872"/>
    </source>
</evidence>
<evidence type="ECO:0000313" key="1">
    <source>
        <dbReference type="EMBL" id="KAH8016675.1"/>
    </source>
</evidence>
<name>A0ACB8GB09_9SAUR</name>
<proteinExistence type="predicted"/>